<proteinExistence type="predicted"/>
<dbReference type="AlphaFoldDB" id="A0A0E9UEX1"/>
<accession>A0A0E9UEX1</accession>
<reference evidence="1" key="1">
    <citation type="submission" date="2014-11" db="EMBL/GenBank/DDBJ databases">
        <authorList>
            <person name="Amaro Gonzalez C."/>
        </authorList>
    </citation>
    <scope>NUCLEOTIDE SEQUENCE</scope>
</reference>
<protein>
    <submittedName>
        <fullName evidence="1">Uncharacterized protein</fullName>
    </submittedName>
</protein>
<evidence type="ECO:0000313" key="1">
    <source>
        <dbReference type="EMBL" id="JAH64394.1"/>
    </source>
</evidence>
<name>A0A0E9UEX1_ANGAN</name>
<dbReference type="EMBL" id="GBXM01044183">
    <property type="protein sequence ID" value="JAH64394.1"/>
    <property type="molecule type" value="Transcribed_RNA"/>
</dbReference>
<sequence length="72" mass="7932">MDNQPKAMKRTSILSGKVQFPLLPLTLSAPAQLAENSCGIQSKFLFVNERGGGWGLRTTLIHTLSHNDGKYF</sequence>
<reference evidence="1" key="2">
    <citation type="journal article" date="2015" name="Fish Shellfish Immunol.">
        <title>Early steps in the European eel (Anguilla anguilla)-Vibrio vulnificus interaction in the gills: Role of the RtxA13 toxin.</title>
        <authorList>
            <person name="Callol A."/>
            <person name="Pajuelo D."/>
            <person name="Ebbesson L."/>
            <person name="Teles M."/>
            <person name="MacKenzie S."/>
            <person name="Amaro C."/>
        </authorList>
    </citation>
    <scope>NUCLEOTIDE SEQUENCE</scope>
</reference>
<organism evidence="1">
    <name type="scientific">Anguilla anguilla</name>
    <name type="common">European freshwater eel</name>
    <name type="synonym">Muraena anguilla</name>
    <dbReference type="NCBI Taxonomy" id="7936"/>
    <lineage>
        <taxon>Eukaryota</taxon>
        <taxon>Metazoa</taxon>
        <taxon>Chordata</taxon>
        <taxon>Craniata</taxon>
        <taxon>Vertebrata</taxon>
        <taxon>Euteleostomi</taxon>
        <taxon>Actinopterygii</taxon>
        <taxon>Neopterygii</taxon>
        <taxon>Teleostei</taxon>
        <taxon>Anguilliformes</taxon>
        <taxon>Anguillidae</taxon>
        <taxon>Anguilla</taxon>
    </lineage>
</organism>